<organism evidence="2 3">
    <name type="scientific">Actibacterium mucosum KCTC 23349</name>
    <dbReference type="NCBI Taxonomy" id="1454373"/>
    <lineage>
        <taxon>Bacteria</taxon>
        <taxon>Pseudomonadati</taxon>
        <taxon>Pseudomonadota</taxon>
        <taxon>Alphaproteobacteria</taxon>
        <taxon>Rhodobacterales</taxon>
        <taxon>Roseobacteraceae</taxon>
        <taxon>Actibacterium</taxon>
    </lineage>
</organism>
<keyword evidence="1" id="KW-0812">Transmembrane</keyword>
<accession>A0A037ZJ54</accession>
<reference evidence="2 3" key="1">
    <citation type="submission" date="2014-03" db="EMBL/GenBank/DDBJ databases">
        <title>Draft Genome Sequence of Actibacterium mucosum KCTC 23349, a Marine Alphaproteobacterium with Complex Ionic Requirements Isolated from Mediterranean Seawater at Malvarrosa Beach, Valencia, Spain.</title>
        <authorList>
            <person name="Arahal D.R."/>
            <person name="Shao Z."/>
            <person name="Lai Q."/>
            <person name="Pujalte M.J."/>
        </authorList>
    </citation>
    <scope>NUCLEOTIDE SEQUENCE [LARGE SCALE GENOMIC DNA]</scope>
    <source>
        <strain evidence="2 3">KCTC 23349</strain>
    </source>
</reference>
<feature type="transmembrane region" description="Helical" evidence="1">
    <location>
        <begin position="98"/>
        <end position="122"/>
    </location>
</feature>
<gene>
    <name evidence="2" type="ORF">ACMU_13345</name>
</gene>
<evidence type="ECO:0000256" key="1">
    <source>
        <dbReference type="SAM" id="Phobius"/>
    </source>
</evidence>
<dbReference type="EMBL" id="JFKE01000004">
    <property type="protein sequence ID" value="KAJ55669.1"/>
    <property type="molecule type" value="Genomic_DNA"/>
</dbReference>
<keyword evidence="3" id="KW-1185">Reference proteome</keyword>
<keyword evidence="1" id="KW-0472">Membrane</keyword>
<evidence type="ECO:0000313" key="2">
    <source>
        <dbReference type="EMBL" id="KAJ55669.1"/>
    </source>
</evidence>
<dbReference type="AlphaFoldDB" id="A0A037ZJ54"/>
<evidence type="ECO:0008006" key="4">
    <source>
        <dbReference type="Google" id="ProtNLM"/>
    </source>
</evidence>
<feature type="transmembrane region" description="Helical" evidence="1">
    <location>
        <begin position="42"/>
        <end position="61"/>
    </location>
</feature>
<comment type="caution">
    <text evidence="2">The sequence shown here is derived from an EMBL/GenBank/DDBJ whole genome shotgun (WGS) entry which is preliminary data.</text>
</comment>
<feature type="transmembrane region" description="Helical" evidence="1">
    <location>
        <begin position="73"/>
        <end position="92"/>
    </location>
</feature>
<feature type="transmembrane region" description="Helical" evidence="1">
    <location>
        <begin position="5"/>
        <end position="22"/>
    </location>
</feature>
<feature type="transmembrane region" description="Helical" evidence="1">
    <location>
        <begin position="134"/>
        <end position="157"/>
    </location>
</feature>
<sequence>MDGSLIFLIALGVAGAIGVWFLKGPDVFWQILGHEVVFAAALMPKIVAGVLIASALPFLISRDRITAAIGPESGWRGLAIAAAAGAIIPGGPSVTYPLALGLMAAGADLGAGIAIVSGWVLLGLNRTLIWELSFLPADIVALRFVLCLPFPILLGLATRKLWKDFAP</sequence>
<dbReference type="STRING" id="1454373.ACMU_13345"/>
<protein>
    <recommendedName>
        <fullName evidence="4">Permease</fullName>
    </recommendedName>
</protein>
<name>A0A037ZJ54_9RHOB</name>
<proteinExistence type="predicted"/>
<keyword evidence="1" id="KW-1133">Transmembrane helix</keyword>
<evidence type="ECO:0000313" key="3">
    <source>
        <dbReference type="Proteomes" id="UP000026249"/>
    </source>
</evidence>
<dbReference type="Proteomes" id="UP000026249">
    <property type="component" value="Unassembled WGS sequence"/>
</dbReference>